<evidence type="ECO:0000256" key="5">
    <source>
        <dbReference type="ARBA" id="ARBA00022827"/>
    </source>
</evidence>
<evidence type="ECO:0000313" key="9">
    <source>
        <dbReference type="EMBL" id="GGE63386.1"/>
    </source>
</evidence>
<dbReference type="Proteomes" id="UP000633136">
    <property type="component" value="Unassembled WGS sequence"/>
</dbReference>
<evidence type="ECO:0000256" key="4">
    <source>
        <dbReference type="ARBA" id="ARBA00022630"/>
    </source>
</evidence>
<evidence type="ECO:0000256" key="3">
    <source>
        <dbReference type="ARBA" id="ARBA00006743"/>
    </source>
</evidence>
<organism evidence="9 10">
    <name type="scientific">Nesterenkonia cremea</name>
    <dbReference type="NCBI Taxonomy" id="1882340"/>
    <lineage>
        <taxon>Bacteria</taxon>
        <taxon>Bacillati</taxon>
        <taxon>Actinomycetota</taxon>
        <taxon>Actinomycetes</taxon>
        <taxon>Micrococcales</taxon>
        <taxon>Micrococcaceae</taxon>
        <taxon>Nesterenkonia</taxon>
    </lineage>
</organism>
<comment type="similarity">
    <text evidence="3 8">Belongs to the methylenetetrahydrofolate reductase family.</text>
</comment>
<protein>
    <recommendedName>
        <fullName evidence="8">Methylenetetrahydrofolate reductase</fullName>
    </recommendedName>
</protein>
<dbReference type="GO" id="GO:0009086">
    <property type="term" value="P:methionine biosynthetic process"/>
    <property type="evidence" value="ECO:0007669"/>
    <property type="project" value="TreeGrafter"/>
</dbReference>
<comment type="caution">
    <text evidence="9">The sequence shown here is derived from an EMBL/GenBank/DDBJ whole genome shotgun (WGS) entry which is preliminary data.</text>
</comment>
<evidence type="ECO:0000256" key="8">
    <source>
        <dbReference type="RuleBase" id="RU003862"/>
    </source>
</evidence>
<reference evidence="9" key="2">
    <citation type="submission" date="2020-09" db="EMBL/GenBank/DDBJ databases">
        <authorList>
            <person name="Sun Q."/>
            <person name="Zhou Y."/>
        </authorList>
    </citation>
    <scope>NUCLEOTIDE SEQUENCE</scope>
    <source>
        <strain evidence="9">CGMCC 1.15388</strain>
    </source>
</reference>
<proteinExistence type="inferred from homology"/>
<dbReference type="RefSeq" id="WP_188682889.1">
    <property type="nucleotide sequence ID" value="NZ_BMIS01000002.1"/>
</dbReference>
<dbReference type="GO" id="GO:0071949">
    <property type="term" value="F:FAD binding"/>
    <property type="evidence" value="ECO:0007669"/>
    <property type="project" value="TreeGrafter"/>
</dbReference>
<dbReference type="GO" id="GO:0035999">
    <property type="term" value="P:tetrahydrofolate interconversion"/>
    <property type="evidence" value="ECO:0007669"/>
    <property type="project" value="TreeGrafter"/>
</dbReference>
<evidence type="ECO:0000256" key="1">
    <source>
        <dbReference type="ARBA" id="ARBA00001974"/>
    </source>
</evidence>
<dbReference type="PANTHER" id="PTHR45754:SF3">
    <property type="entry name" value="METHYLENETETRAHYDROFOLATE REDUCTASE (NADPH)"/>
    <property type="match status" value="1"/>
</dbReference>
<comment type="cofactor">
    <cofactor evidence="1 8">
        <name>FAD</name>
        <dbReference type="ChEBI" id="CHEBI:57692"/>
    </cofactor>
</comment>
<evidence type="ECO:0000313" key="10">
    <source>
        <dbReference type="Proteomes" id="UP000633136"/>
    </source>
</evidence>
<dbReference type="PANTHER" id="PTHR45754">
    <property type="entry name" value="METHYLENETETRAHYDROFOLATE REDUCTASE"/>
    <property type="match status" value="1"/>
</dbReference>
<comment type="catalytic activity">
    <reaction evidence="7">
        <text>(6S)-5-methyl-5,6,7,8-tetrahydrofolate + NAD(+) = (6R)-5,10-methylene-5,6,7,8-tetrahydrofolate + NADH + H(+)</text>
        <dbReference type="Rhea" id="RHEA:19821"/>
        <dbReference type="ChEBI" id="CHEBI:15378"/>
        <dbReference type="ChEBI" id="CHEBI:15636"/>
        <dbReference type="ChEBI" id="CHEBI:18608"/>
        <dbReference type="ChEBI" id="CHEBI:57540"/>
        <dbReference type="ChEBI" id="CHEBI:57945"/>
        <dbReference type="EC" id="1.5.1.54"/>
    </reaction>
    <physiologicalReaction direction="right-to-left" evidence="7">
        <dbReference type="Rhea" id="RHEA:19823"/>
    </physiologicalReaction>
</comment>
<keyword evidence="4 8" id="KW-0285">Flavoprotein</keyword>
<dbReference type="AlphaFoldDB" id="A0A917AQS2"/>
<reference evidence="9" key="1">
    <citation type="journal article" date="2014" name="Int. J. Syst. Evol. Microbiol.">
        <title>Complete genome sequence of Corynebacterium casei LMG S-19264T (=DSM 44701T), isolated from a smear-ripened cheese.</title>
        <authorList>
            <consortium name="US DOE Joint Genome Institute (JGI-PGF)"/>
            <person name="Walter F."/>
            <person name="Albersmeier A."/>
            <person name="Kalinowski J."/>
            <person name="Ruckert C."/>
        </authorList>
    </citation>
    <scope>NUCLEOTIDE SEQUENCE</scope>
    <source>
        <strain evidence="9">CGMCC 1.15388</strain>
    </source>
</reference>
<evidence type="ECO:0000256" key="2">
    <source>
        <dbReference type="ARBA" id="ARBA00004777"/>
    </source>
</evidence>
<dbReference type="EMBL" id="BMIS01000002">
    <property type="protein sequence ID" value="GGE63386.1"/>
    <property type="molecule type" value="Genomic_DNA"/>
</dbReference>
<dbReference type="SUPFAM" id="SSF51730">
    <property type="entry name" value="FAD-linked oxidoreductase"/>
    <property type="match status" value="1"/>
</dbReference>
<evidence type="ECO:0000256" key="6">
    <source>
        <dbReference type="ARBA" id="ARBA00023002"/>
    </source>
</evidence>
<gene>
    <name evidence="9" type="ORF">GCM10011401_08090</name>
</gene>
<dbReference type="InterPro" id="IPR003171">
    <property type="entry name" value="Mehydrof_redctse-like"/>
</dbReference>
<sequence length="294" mass="32314">MASFSSRSPLARNDAEREVLRGLVENIGYEVMPFKTAEEKVLGAVPTEVPLTITATGGKGLEPTLGLSESLVGKGYSVAPHIPARMVSGPGELDEIVSRLESAGIGRLFVIAGDAEEPAGEFHQALDLLRALKERGHHFKDIGIGGYPEGHAFFPDDAIDQALRDKAPYADRVLTQICFSPETFIRWGERIRSEGVELPVFAGMPGPVSRQKLMRISASLGLGQSANFLKKQQNMFWKFFSPSGYKPTKLIRGLVRQLGQSQTSITGFHIFTFNELEAAETWRRELQQASRAEQ</sequence>
<evidence type="ECO:0000256" key="7">
    <source>
        <dbReference type="ARBA" id="ARBA00048628"/>
    </source>
</evidence>
<keyword evidence="10" id="KW-1185">Reference proteome</keyword>
<dbReference type="GO" id="GO:0005829">
    <property type="term" value="C:cytosol"/>
    <property type="evidence" value="ECO:0007669"/>
    <property type="project" value="TreeGrafter"/>
</dbReference>
<keyword evidence="5 8" id="KW-0274">FAD</keyword>
<dbReference type="Pfam" id="PF02219">
    <property type="entry name" value="MTHFR"/>
    <property type="match status" value="1"/>
</dbReference>
<comment type="pathway">
    <text evidence="2 8">One-carbon metabolism; tetrahydrofolate interconversion.</text>
</comment>
<keyword evidence="6 8" id="KW-0560">Oxidoreductase</keyword>
<dbReference type="InterPro" id="IPR029041">
    <property type="entry name" value="FAD-linked_oxidoreductase-like"/>
</dbReference>
<dbReference type="Gene3D" id="3.20.20.220">
    <property type="match status" value="1"/>
</dbReference>
<accession>A0A917AQS2</accession>
<name>A0A917AQS2_9MICC</name>
<dbReference type="GO" id="GO:0106312">
    <property type="term" value="F:methylenetetrahydrofolate reductase (NADH) activity"/>
    <property type="evidence" value="ECO:0007669"/>
    <property type="project" value="UniProtKB-EC"/>
</dbReference>